<dbReference type="EMBL" id="CP025057">
    <property type="protein sequence ID" value="AUB31136.1"/>
    <property type="molecule type" value="Genomic_DNA"/>
</dbReference>
<dbReference type="SUPFAM" id="SSF52821">
    <property type="entry name" value="Rhodanese/Cell cycle control phosphatase"/>
    <property type="match status" value="1"/>
</dbReference>
<dbReference type="InterPro" id="IPR036873">
    <property type="entry name" value="Rhodanese-like_dom_sf"/>
</dbReference>
<dbReference type="OrthoDB" id="389504at2"/>
<evidence type="ECO:0000313" key="3">
    <source>
        <dbReference type="Proteomes" id="UP000231823"/>
    </source>
</evidence>
<dbReference type="RefSeq" id="WP_100916130.1">
    <property type="nucleotide sequence ID" value="NZ_CP025057.1"/>
</dbReference>
<dbReference type="AlphaFoldDB" id="A0A2K8SCH2"/>
<dbReference type="InterPro" id="IPR050229">
    <property type="entry name" value="GlpE_sulfurtransferase"/>
</dbReference>
<sequence>MQWLEYVFKFLEKIFKTNAFKAKYKTKGSKKLTHILKSKKWQVIDIRNSLSYNENHLKETINIPVINFNFKYFKVLDKKSKILIIDEDSRSHLSIYKNLKSKGFKAYIFYEGYKKIRNNPEFDELTKVVLY</sequence>
<organism evidence="2 3">
    <name type="scientific">Spiroplasma floricola 23-6</name>
    <dbReference type="NCBI Taxonomy" id="1336749"/>
    <lineage>
        <taxon>Bacteria</taxon>
        <taxon>Bacillati</taxon>
        <taxon>Mycoplasmatota</taxon>
        <taxon>Mollicutes</taxon>
        <taxon>Entomoplasmatales</taxon>
        <taxon>Spiroplasmataceae</taxon>
        <taxon>Spiroplasma</taxon>
    </lineage>
</organism>
<dbReference type="PANTHER" id="PTHR43031">
    <property type="entry name" value="FAD-DEPENDENT OXIDOREDUCTASE"/>
    <property type="match status" value="1"/>
</dbReference>
<evidence type="ECO:0000259" key="1">
    <source>
        <dbReference type="PROSITE" id="PS50206"/>
    </source>
</evidence>
<proteinExistence type="predicted"/>
<dbReference type="Proteomes" id="UP000231823">
    <property type="component" value="Chromosome"/>
</dbReference>
<dbReference type="PROSITE" id="PS50206">
    <property type="entry name" value="RHODANESE_3"/>
    <property type="match status" value="1"/>
</dbReference>
<dbReference type="Pfam" id="PF00581">
    <property type="entry name" value="Rhodanese"/>
    <property type="match status" value="1"/>
</dbReference>
<dbReference type="KEGG" id="sfz:SFLOR_v1c00750"/>
<feature type="domain" description="Rhodanese" evidence="1">
    <location>
        <begin position="37"/>
        <end position="124"/>
    </location>
</feature>
<dbReference type="PANTHER" id="PTHR43031:SF7">
    <property type="entry name" value="NITRIC OXIDE REDUCTASE FLRD-NAD(+) REDUCTASE"/>
    <property type="match status" value="1"/>
</dbReference>
<reference evidence="2 3" key="1">
    <citation type="submission" date="2017-12" db="EMBL/GenBank/DDBJ databases">
        <title>Complete genome sequence of Spiroplasma floricola 23-6 (ATCC 29989).</title>
        <authorList>
            <person name="Tsai Y.-M."/>
            <person name="Wu P.-S."/>
            <person name="Lo W.-S."/>
            <person name="Kuo C.-H."/>
        </authorList>
    </citation>
    <scope>NUCLEOTIDE SEQUENCE [LARGE SCALE GENOMIC DNA]</scope>
    <source>
        <strain evidence="2 3">23-6</strain>
    </source>
</reference>
<name>A0A2K8SCH2_9MOLU</name>
<dbReference type="CDD" id="cd00158">
    <property type="entry name" value="RHOD"/>
    <property type="match status" value="1"/>
</dbReference>
<dbReference type="Gene3D" id="3.40.250.10">
    <property type="entry name" value="Rhodanese-like domain"/>
    <property type="match status" value="1"/>
</dbReference>
<protein>
    <recommendedName>
        <fullName evidence="1">Rhodanese domain-containing protein</fullName>
    </recommendedName>
</protein>
<accession>A0A2K8SCH2</accession>
<keyword evidence="3" id="KW-1185">Reference proteome</keyword>
<gene>
    <name evidence="2" type="ORF">SFLOR_v1c00750</name>
</gene>
<dbReference type="InterPro" id="IPR001763">
    <property type="entry name" value="Rhodanese-like_dom"/>
</dbReference>
<evidence type="ECO:0000313" key="2">
    <source>
        <dbReference type="EMBL" id="AUB31136.1"/>
    </source>
</evidence>